<evidence type="ECO:0000259" key="3">
    <source>
        <dbReference type="PROSITE" id="PS51153"/>
    </source>
</evidence>
<organism evidence="4 5">
    <name type="scientific">Carpinus fangiana</name>
    <dbReference type="NCBI Taxonomy" id="176857"/>
    <lineage>
        <taxon>Eukaryota</taxon>
        <taxon>Viridiplantae</taxon>
        <taxon>Streptophyta</taxon>
        <taxon>Embryophyta</taxon>
        <taxon>Tracheophyta</taxon>
        <taxon>Spermatophyta</taxon>
        <taxon>Magnoliopsida</taxon>
        <taxon>eudicotyledons</taxon>
        <taxon>Gunneridae</taxon>
        <taxon>Pentapetalae</taxon>
        <taxon>rosids</taxon>
        <taxon>fabids</taxon>
        <taxon>Fagales</taxon>
        <taxon>Betulaceae</taxon>
        <taxon>Carpinus</taxon>
    </lineage>
</organism>
<dbReference type="InterPro" id="IPR032675">
    <property type="entry name" value="LRR_dom_sf"/>
</dbReference>
<name>A0A5N6QJW5_9ROSI</name>
<dbReference type="Proteomes" id="UP000327013">
    <property type="component" value="Chromosome 1"/>
</dbReference>
<dbReference type="InterPro" id="IPR042197">
    <property type="entry name" value="Apaf_helical"/>
</dbReference>
<dbReference type="SUPFAM" id="SSF52540">
    <property type="entry name" value="P-loop containing nucleoside triphosphate hydrolases"/>
    <property type="match status" value="1"/>
</dbReference>
<evidence type="ECO:0000256" key="2">
    <source>
        <dbReference type="ARBA" id="ARBA00022821"/>
    </source>
</evidence>
<reference evidence="4 5" key="1">
    <citation type="submission" date="2019-06" db="EMBL/GenBank/DDBJ databases">
        <title>A chromosomal-level reference genome of Carpinus fangiana (Coryloideae, Betulaceae).</title>
        <authorList>
            <person name="Yang X."/>
            <person name="Wang Z."/>
            <person name="Zhang L."/>
            <person name="Hao G."/>
            <person name="Liu J."/>
            <person name="Yang Y."/>
        </authorList>
    </citation>
    <scope>NUCLEOTIDE SEQUENCE [LARGE SCALE GENOMIC DNA]</scope>
    <source>
        <strain evidence="4">Cfa_2016G</strain>
        <tissue evidence="4">Leaf</tissue>
    </source>
</reference>
<evidence type="ECO:0000256" key="1">
    <source>
        <dbReference type="ARBA" id="ARBA00008894"/>
    </source>
</evidence>
<dbReference type="InterPro" id="IPR008808">
    <property type="entry name" value="Powdery_mildew-R_dom"/>
</dbReference>
<dbReference type="Gene3D" id="3.40.50.300">
    <property type="entry name" value="P-loop containing nucleotide triphosphate hydrolases"/>
    <property type="match status" value="1"/>
</dbReference>
<comment type="similarity">
    <text evidence="1">Belongs to the disease resistance NB-LRR family.</text>
</comment>
<dbReference type="InterPro" id="IPR036388">
    <property type="entry name" value="WH-like_DNA-bd_sf"/>
</dbReference>
<accession>A0A5N6QJW5</accession>
<dbReference type="GO" id="GO:0006952">
    <property type="term" value="P:defense response"/>
    <property type="evidence" value="ECO:0007669"/>
    <property type="project" value="UniProtKB-KW"/>
</dbReference>
<dbReference type="AlphaFoldDB" id="A0A5N6QJW5"/>
<dbReference type="PANTHER" id="PTHR36766:SF3">
    <property type="entry name" value="RPW8 DOMAIN-CONTAINING PROTEIN"/>
    <property type="match status" value="1"/>
</dbReference>
<protein>
    <recommendedName>
        <fullName evidence="3">RPW8 domain-containing protein</fullName>
    </recommendedName>
</protein>
<dbReference type="Gene3D" id="1.10.10.10">
    <property type="entry name" value="Winged helix-like DNA-binding domain superfamily/Winged helix DNA-binding domain"/>
    <property type="match status" value="1"/>
</dbReference>
<dbReference type="SUPFAM" id="SSF52047">
    <property type="entry name" value="RNI-like"/>
    <property type="match status" value="1"/>
</dbReference>
<dbReference type="InterPro" id="IPR027417">
    <property type="entry name" value="P-loop_NTPase"/>
</dbReference>
<dbReference type="Gene3D" id="1.10.8.430">
    <property type="entry name" value="Helical domain of apoptotic protease-activating factors"/>
    <property type="match status" value="1"/>
</dbReference>
<dbReference type="OrthoDB" id="2016095at2759"/>
<dbReference type="GO" id="GO:0043531">
    <property type="term" value="F:ADP binding"/>
    <property type="evidence" value="ECO:0007669"/>
    <property type="project" value="InterPro"/>
</dbReference>
<dbReference type="PANTHER" id="PTHR36766">
    <property type="entry name" value="PLANT BROAD-SPECTRUM MILDEW RESISTANCE PROTEIN RPW8"/>
    <property type="match status" value="1"/>
</dbReference>
<gene>
    <name evidence="4" type="ORF">FH972_003971</name>
</gene>
<keyword evidence="2" id="KW-0611">Plant defense</keyword>
<dbReference type="Pfam" id="PF05659">
    <property type="entry name" value="RPW8"/>
    <property type="match status" value="1"/>
</dbReference>
<dbReference type="Gene3D" id="3.80.10.10">
    <property type="entry name" value="Ribonuclease Inhibitor"/>
    <property type="match status" value="1"/>
</dbReference>
<sequence>MASASLVGGAALGAAFEKVFSILYETVKDVITTTCMFESILERLKSTLDVLEPLVKDIRWSNRELEHPEEVTKGLIEKMEKGEKLVRDYSKLPWWKYLMRFCYAKKLSKLEDALCRFFGLELPALNTKYVLETLKGVDDIRARMNLVGLNGGLLCAIPAPPDFPIGLDFPLKELKLQLLKEEVSVLILTAPGGCIFKDNNIFFVPVSNTPNLKVIVQKLFRHKVDQVPEFLSDEDAINQLERLLKEIGQNHSTFLPTPAPQNNPILLILDDVWSGSESLLEKFAFRIPNYKILVTSRTSFPRFSFTYNLKPLNDEDAMALFLHSATPQDGSSYIPGGDTVKMILKFCGGFPLALKVIGRSLCGKPEAVWHGRIMEWSNNDHSFLASSASSDLLVCLQRSLDFKDDEIIIKKCFLDLGSFPEDQRIPIAALIDMWSELHELDEDGIHAIANLHEIAIRNLANLVVTRKDVSEVSSCEDFVLQHDLLRELAIYQSSQEPIEQRKRLIMDISGNNLPKWWTEQRQQPINAQLLSISTDDVFSSSWCNIQPPKVEVLVLNFQTKNYMIPEFVDKMNKLKVLVVTNYGFFPAELGNFQLLESVPYLKKIRLEKISTPSLCKAPVPLRNLKKISLFMCNIGQAFRNYTIPVSDILPKLLEINIDYCKDLVEFPAGLCDIVWLKKLSITNCHKLSALPQGIGKLRNLELLRLRSCTDLWELPESIRSLHELSILDISDCISITKLPKHIGALRNLKELHMEGCLRLRSQLPPSILDLEQLKLVICDEERVKLWESIKELNTSLEIKVAEKDINLFWLSNHF</sequence>
<feature type="domain" description="RPW8" evidence="3">
    <location>
        <begin position="1"/>
        <end position="156"/>
    </location>
</feature>
<dbReference type="EMBL" id="CM017321">
    <property type="protein sequence ID" value="KAE7999556.1"/>
    <property type="molecule type" value="Genomic_DNA"/>
</dbReference>
<evidence type="ECO:0000313" key="4">
    <source>
        <dbReference type="EMBL" id="KAE7999556.1"/>
    </source>
</evidence>
<dbReference type="PRINTS" id="PR00364">
    <property type="entry name" value="DISEASERSIST"/>
</dbReference>
<dbReference type="PROSITE" id="PS51153">
    <property type="entry name" value="RPW8"/>
    <property type="match status" value="1"/>
</dbReference>
<evidence type="ECO:0000313" key="5">
    <source>
        <dbReference type="Proteomes" id="UP000327013"/>
    </source>
</evidence>
<proteinExistence type="inferred from homology"/>
<keyword evidence="5" id="KW-1185">Reference proteome</keyword>